<dbReference type="Gene3D" id="3.30.70.270">
    <property type="match status" value="1"/>
</dbReference>
<dbReference type="Pfam" id="PF08448">
    <property type="entry name" value="PAS_4"/>
    <property type="match status" value="1"/>
</dbReference>
<dbReference type="InterPro" id="IPR043128">
    <property type="entry name" value="Rev_trsase/Diguanyl_cyclase"/>
</dbReference>
<feature type="domain" description="PAS" evidence="3">
    <location>
        <begin position="289"/>
        <end position="359"/>
    </location>
</feature>
<evidence type="ECO:0000256" key="2">
    <source>
        <dbReference type="SAM" id="SignalP"/>
    </source>
</evidence>
<dbReference type="SUPFAM" id="SSF55073">
    <property type="entry name" value="Nucleotide cyclase"/>
    <property type="match status" value="1"/>
</dbReference>
<dbReference type="Gene3D" id="3.30.450.20">
    <property type="entry name" value="PAS domain"/>
    <property type="match status" value="1"/>
</dbReference>
<dbReference type="Proteomes" id="UP001139474">
    <property type="component" value="Unassembled WGS sequence"/>
</dbReference>
<dbReference type="Pfam" id="PF00990">
    <property type="entry name" value="GGDEF"/>
    <property type="match status" value="1"/>
</dbReference>
<dbReference type="EMBL" id="JAMZDE010000001">
    <property type="protein sequence ID" value="MCP1337983.1"/>
    <property type="molecule type" value="Genomic_DNA"/>
</dbReference>
<protein>
    <submittedName>
        <fullName evidence="7">EAL domain-containing protein</fullName>
    </submittedName>
</protein>
<dbReference type="SUPFAM" id="SSF141868">
    <property type="entry name" value="EAL domain-like"/>
    <property type="match status" value="1"/>
</dbReference>
<dbReference type="PROSITE" id="PS50887">
    <property type="entry name" value="GGDEF"/>
    <property type="match status" value="1"/>
</dbReference>
<dbReference type="InterPro" id="IPR000014">
    <property type="entry name" value="PAS"/>
</dbReference>
<dbReference type="PROSITE" id="PS50112">
    <property type="entry name" value="PAS"/>
    <property type="match status" value="1"/>
</dbReference>
<keyword evidence="1" id="KW-1133">Transmembrane helix</keyword>
<reference evidence="7" key="1">
    <citation type="submission" date="2022-06" db="EMBL/GenBank/DDBJ databases">
        <title>Idiomarina rhizosphaerae M1R2S28.</title>
        <authorList>
            <person name="Sun J.-Q."/>
            <person name="Li L.-F."/>
        </authorList>
    </citation>
    <scope>NUCLEOTIDE SEQUENCE</scope>
    <source>
        <strain evidence="7">M1R2S28</strain>
    </source>
</reference>
<dbReference type="SUPFAM" id="SSF55785">
    <property type="entry name" value="PYP-like sensor domain (PAS domain)"/>
    <property type="match status" value="1"/>
</dbReference>
<dbReference type="InterPro" id="IPR001633">
    <property type="entry name" value="EAL_dom"/>
</dbReference>
<dbReference type="PROSITE" id="PS50113">
    <property type="entry name" value="PAC"/>
    <property type="match status" value="1"/>
</dbReference>
<dbReference type="InterPro" id="IPR035919">
    <property type="entry name" value="EAL_sf"/>
</dbReference>
<dbReference type="InterPro" id="IPR001638">
    <property type="entry name" value="Solute-binding_3/MltF_N"/>
</dbReference>
<evidence type="ECO:0000256" key="1">
    <source>
        <dbReference type="SAM" id="Phobius"/>
    </source>
</evidence>
<feature type="signal peptide" evidence="2">
    <location>
        <begin position="1"/>
        <end position="18"/>
    </location>
</feature>
<dbReference type="InterPro" id="IPR000160">
    <property type="entry name" value="GGDEF_dom"/>
</dbReference>
<keyword evidence="1" id="KW-0472">Membrane</keyword>
<evidence type="ECO:0000313" key="7">
    <source>
        <dbReference type="EMBL" id="MCP1337983.1"/>
    </source>
</evidence>
<dbReference type="Gene3D" id="3.20.20.450">
    <property type="entry name" value="EAL domain"/>
    <property type="match status" value="1"/>
</dbReference>
<dbReference type="CDD" id="cd01948">
    <property type="entry name" value="EAL"/>
    <property type="match status" value="1"/>
</dbReference>
<dbReference type="PANTHER" id="PTHR44757:SF2">
    <property type="entry name" value="BIOFILM ARCHITECTURE MAINTENANCE PROTEIN MBAA"/>
    <property type="match status" value="1"/>
</dbReference>
<feature type="domain" description="PAC" evidence="4">
    <location>
        <begin position="361"/>
        <end position="415"/>
    </location>
</feature>
<gene>
    <name evidence="7" type="ORF">NJR55_00125</name>
</gene>
<comment type="caution">
    <text evidence="7">The sequence shown here is derived from an EMBL/GenBank/DDBJ whole genome shotgun (WGS) entry which is preliminary data.</text>
</comment>
<organism evidence="7 8">
    <name type="scientific">Idiomarina rhizosphaerae</name>
    <dbReference type="NCBI Taxonomy" id="2961572"/>
    <lineage>
        <taxon>Bacteria</taxon>
        <taxon>Pseudomonadati</taxon>
        <taxon>Pseudomonadota</taxon>
        <taxon>Gammaproteobacteria</taxon>
        <taxon>Alteromonadales</taxon>
        <taxon>Idiomarinaceae</taxon>
        <taxon>Idiomarina</taxon>
    </lineage>
</organism>
<feature type="chain" id="PRO_5040809293" evidence="2">
    <location>
        <begin position="19"/>
        <end position="850"/>
    </location>
</feature>
<evidence type="ECO:0000313" key="8">
    <source>
        <dbReference type="Proteomes" id="UP001139474"/>
    </source>
</evidence>
<feature type="transmembrane region" description="Helical" evidence="1">
    <location>
        <begin position="252"/>
        <end position="275"/>
    </location>
</feature>
<keyword evidence="8" id="KW-1185">Reference proteome</keyword>
<dbReference type="InterPro" id="IPR013656">
    <property type="entry name" value="PAS_4"/>
</dbReference>
<feature type="domain" description="GGDEF" evidence="6">
    <location>
        <begin position="447"/>
        <end position="584"/>
    </location>
</feature>
<dbReference type="Pfam" id="PF00497">
    <property type="entry name" value="SBP_bac_3"/>
    <property type="match status" value="1"/>
</dbReference>
<keyword evidence="2" id="KW-0732">Signal</keyword>
<dbReference type="InterPro" id="IPR000700">
    <property type="entry name" value="PAS-assoc_C"/>
</dbReference>
<proteinExistence type="predicted"/>
<keyword evidence="1" id="KW-0812">Transmembrane</keyword>
<dbReference type="SUPFAM" id="SSF53850">
    <property type="entry name" value="Periplasmic binding protein-like II"/>
    <property type="match status" value="1"/>
</dbReference>
<evidence type="ECO:0000259" key="5">
    <source>
        <dbReference type="PROSITE" id="PS50883"/>
    </source>
</evidence>
<dbReference type="Gene3D" id="3.40.190.10">
    <property type="entry name" value="Periplasmic binding protein-like II"/>
    <property type="match status" value="2"/>
</dbReference>
<dbReference type="InterPro" id="IPR052155">
    <property type="entry name" value="Biofilm_reg_signaling"/>
</dbReference>
<evidence type="ECO:0000259" key="6">
    <source>
        <dbReference type="PROSITE" id="PS50887"/>
    </source>
</evidence>
<name>A0A9X2G0Y6_9GAMM</name>
<dbReference type="PROSITE" id="PS50883">
    <property type="entry name" value="EAL"/>
    <property type="match status" value="1"/>
</dbReference>
<dbReference type="SMART" id="SM00052">
    <property type="entry name" value="EAL"/>
    <property type="match status" value="1"/>
</dbReference>
<dbReference type="CDD" id="cd01949">
    <property type="entry name" value="GGDEF"/>
    <property type="match status" value="1"/>
</dbReference>
<evidence type="ECO:0000259" key="3">
    <source>
        <dbReference type="PROSITE" id="PS50112"/>
    </source>
</evidence>
<dbReference type="AlphaFoldDB" id="A0A9X2G0Y6"/>
<dbReference type="InterPro" id="IPR035965">
    <property type="entry name" value="PAS-like_dom_sf"/>
</dbReference>
<feature type="domain" description="EAL" evidence="5">
    <location>
        <begin position="593"/>
        <end position="850"/>
    </location>
</feature>
<dbReference type="NCBIfam" id="TIGR00229">
    <property type="entry name" value="sensory_box"/>
    <property type="match status" value="1"/>
</dbReference>
<evidence type="ECO:0000259" key="4">
    <source>
        <dbReference type="PROSITE" id="PS50113"/>
    </source>
</evidence>
<dbReference type="CDD" id="cd00130">
    <property type="entry name" value="PAS"/>
    <property type="match status" value="1"/>
</dbReference>
<dbReference type="Pfam" id="PF00563">
    <property type="entry name" value="EAL"/>
    <property type="match status" value="1"/>
</dbReference>
<dbReference type="PANTHER" id="PTHR44757">
    <property type="entry name" value="DIGUANYLATE CYCLASE DGCP"/>
    <property type="match status" value="1"/>
</dbReference>
<dbReference type="InterPro" id="IPR029787">
    <property type="entry name" value="Nucleotide_cyclase"/>
</dbReference>
<dbReference type="SMART" id="SM00267">
    <property type="entry name" value="GGDEF"/>
    <property type="match status" value="1"/>
</dbReference>
<dbReference type="NCBIfam" id="TIGR00254">
    <property type="entry name" value="GGDEF"/>
    <property type="match status" value="1"/>
</dbReference>
<accession>A0A9X2G0Y6</accession>
<dbReference type="RefSeq" id="WP_253616731.1">
    <property type="nucleotide sequence ID" value="NZ_JAMZDE010000001.1"/>
</dbReference>
<dbReference type="SMART" id="SM00091">
    <property type="entry name" value="PAS"/>
    <property type="match status" value="1"/>
</dbReference>
<dbReference type="SMART" id="SM00062">
    <property type="entry name" value="PBPb"/>
    <property type="match status" value="1"/>
</dbReference>
<sequence>MRNLLAIALLLLASGAMAQDVTLKVGVYDNPPKIMFDEYGQLSGIHGQLLMAIAQRHNWQLVPVECDWDQCLKLLREGRIDIFPDVVKNDEREAWASFHNEPALLSWSQLYAPKEEKITNLLDLNNKRVAVLRGSVQEEYLKQLIENFDLNSTLYPVQSLAEGFDAVVAGKVNATSADQLFGDKQVAEYDIEMTPIMFLPNEVFFAVPKGSHQDVLTTLDRELKRLKADEDSAYYEIIERWSSGQSHLTIPVYVWLLIAVLGLLFLTVIGFNLLLRRKVAEKTKALAESKYRLNTILDSVEAYIFIKDKDLKYQYANQQVLKLFKLSLNSVIGRTDYDLFDKNTADTLKACDNKVIKSGKRAAQGEVNTLPGEKQPLHFWSVKVPLYDANRKVIGLCGISTDISEYQSMKEEIQSLAYFDPLTGLANRRFMLERLNDEFYRYQSGGGDGVLAMLDIDQFKKVNDSVSHDAGDELLVLFGQRLESELLQSEIAGRLGADEFMVLLKSKNGTNLLEDKNLRQRLQVLVERLSEPYQLGEKTESVSVSMGVTLFSDAQSTGDLLQGADLALLQAKETNASKLQFFNTGIQREFNYRQQMIAGLRQAITTESLEVYLQPQYQQLTDEASQRCLGFEALLRWHDKELGWVSPAEFIPLAESQGLMPDLHRLVLNQVLAAIPQLPHGLSDKGARIAINVSASQFKYPGFVEDIEARLTAAGIPGELLELEVTESLLIDDIENTAANMERLKRLGVTFALDDFGTGYASLGYLKRLPLNSLKIDQSFVRDMKNGNSDEAIVRTVIALGKSLDLAIIAEGVETEEHLHKLQEMGCFCFQGYYFARPEPSHFWMSDERV</sequence>